<keyword evidence="3" id="KW-0732">Signal</keyword>
<evidence type="ECO:0000313" key="5">
    <source>
        <dbReference type="Proteomes" id="UP000070133"/>
    </source>
</evidence>
<evidence type="ECO:0000313" key="4">
    <source>
        <dbReference type="EMBL" id="KXS98552.1"/>
    </source>
</evidence>
<comment type="caution">
    <text evidence="4">The sequence shown here is derived from an EMBL/GenBank/DDBJ whole genome shotgun (WGS) entry which is preliminary data.</text>
</comment>
<dbReference type="Proteomes" id="UP000070133">
    <property type="component" value="Unassembled WGS sequence"/>
</dbReference>
<dbReference type="InterPro" id="IPR013320">
    <property type="entry name" value="ConA-like_dom_sf"/>
</dbReference>
<reference evidence="4 5" key="1">
    <citation type="submission" date="2015-07" db="EMBL/GenBank/DDBJ databases">
        <title>Comparative genomics of the Sigatoka disease complex on banana suggests a link between parallel evolutionary changes in Pseudocercospora fijiensis and Pseudocercospora eumusae and increased virulence on the banana host.</title>
        <authorList>
            <person name="Chang T.-C."/>
            <person name="Salvucci A."/>
            <person name="Crous P.W."/>
            <person name="Stergiopoulos I."/>
        </authorList>
    </citation>
    <scope>NUCLEOTIDE SEQUENCE [LARGE SCALE GENOMIC DNA]</scope>
    <source>
        <strain evidence="4 5">CBS 114824</strain>
    </source>
</reference>
<dbReference type="AlphaFoldDB" id="A0A139H804"/>
<dbReference type="EMBL" id="LFZN01000110">
    <property type="protein sequence ID" value="KXS98552.1"/>
    <property type="molecule type" value="Genomic_DNA"/>
</dbReference>
<gene>
    <name evidence="4" type="ORF">AC578_4317</name>
</gene>
<dbReference type="InterPro" id="IPR038656">
    <property type="entry name" value="Peptidase_G1_sf"/>
</dbReference>
<feature type="chain" id="PRO_5007806342" description="Concanavalin A-like lectin/glucanase" evidence="3">
    <location>
        <begin position="19"/>
        <end position="283"/>
    </location>
</feature>
<evidence type="ECO:0000256" key="2">
    <source>
        <dbReference type="SAM" id="MobiDB-lite"/>
    </source>
</evidence>
<dbReference type="Gene3D" id="2.60.120.700">
    <property type="entry name" value="Peptidase G1"/>
    <property type="match status" value="1"/>
</dbReference>
<dbReference type="GO" id="GO:0070007">
    <property type="term" value="F:glutamic-type endopeptidase activity"/>
    <property type="evidence" value="ECO:0007669"/>
    <property type="project" value="InterPro"/>
</dbReference>
<evidence type="ECO:0000256" key="3">
    <source>
        <dbReference type="SAM" id="SignalP"/>
    </source>
</evidence>
<feature type="active site" description="Proton acceptor" evidence="1">
    <location>
        <position position="206"/>
    </location>
</feature>
<dbReference type="PANTHER" id="PTHR37536:SF1">
    <property type="entry name" value="ASPERGILLOPEPSIN, PUTAITVE (AFU_ORTHOLOGUE AFUA_7G01200)"/>
    <property type="match status" value="1"/>
</dbReference>
<evidence type="ECO:0008006" key="6">
    <source>
        <dbReference type="Google" id="ProtNLM"/>
    </source>
</evidence>
<protein>
    <recommendedName>
        <fullName evidence="6">Concanavalin A-like lectin/glucanase</fullName>
    </recommendedName>
</protein>
<feature type="signal peptide" evidence="3">
    <location>
        <begin position="1"/>
        <end position="18"/>
    </location>
</feature>
<evidence type="ECO:0000256" key="1">
    <source>
        <dbReference type="PIRSR" id="PIRSR600250-50"/>
    </source>
</evidence>
<dbReference type="OrthoDB" id="5428737at2759"/>
<dbReference type="InterPro" id="IPR000250">
    <property type="entry name" value="Peptidase_G1"/>
</dbReference>
<feature type="compositionally biased region" description="Polar residues" evidence="2">
    <location>
        <begin position="22"/>
        <end position="37"/>
    </location>
</feature>
<dbReference type="SUPFAM" id="SSF49899">
    <property type="entry name" value="Concanavalin A-like lectins/glucanases"/>
    <property type="match status" value="1"/>
</dbReference>
<sequence length="283" mass="30167">MRLFDLATSMLCVGAALASPAGQRQSDSAETHQSFTKTNEKPIGQGGTRTDELTEASIGPEQNGGRAKSRAWAGAVQSGTNITEVQGTIKVPFMKCEGGAQECSGFAWVGIDGENCSKGSLLQTGIAWFGQKNGSYYQAAFEWLPNPTKYFDIELNPQDVVTMKVVAHNATSGTAYINNESTGKSVSHDFSGELPLCQNSADWIVEDFTVKSADGMPTLDNFARFNDLAFTNVSYVHTDGSMVGDVHRATILDMVQGPQGETTLVGCETAGLDVIHCRYAAGA</sequence>
<dbReference type="Pfam" id="PF01828">
    <property type="entry name" value="Peptidase_A4"/>
    <property type="match status" value="1"/>
</dbReference>
<dbReference type="PANTHER" id="PTHR37536">
    <property type="entry name" value="PUTATIVE (AFU_ORTHOLOGUE AFUA_3G02970)-RELATED"/>
    <property type="match status" value="1"/>
</dbReference>
<dbReference type="CDD" id="cd13426">
    <property type="entry name" value="Peptidase_G1"/>
    <property type="match status" value="1"/>
</dbReference>
<dbReference type="GO" id="GO:0006508">
    <property type="term" value="P:proteolysis"/>
    <property type="evidence" value="ECO:0007669"/>
    <property type="project" value="InterPro"/>
</dbReference>
<keyword evidence="5" id="KW-1185">Reference proteome</keyword>
<accession>A0A139H804</accession>
<proteinExistence type="predicted"/>
<feature type="region of interest" description="Disordered" evidence="2">
    <location>
        <begin position="21"/>
        <end position="67"/>
    </location>
</feature>
<dbReference type="PRINTS" id="PR00977">
    <property type="entry name" value="SCYTLDPTASE"/>
</dbReference>
<organism evidence="4 5">
    <name type="scientific">Pseudocercospora eumusae</name>
    <dbReference type="NCBI Taxonomy" id="321146"/>
    <lineage>
        <taxon>Eukaryota</taxon>
        <taxon>Fungi</taxon>
        <taxon>Dikarya</taxon>
        <taxon>Ascomycota</taxon>
        <taxon>Pezizomycotina</taxon>
        <taxon>Dothideomycetes</taxon>
        <taxon>Dothideomycetidae</taxon>
        <taxon>Mycosphaerellales</taxon>
        <taxon>Mycosphaerellaceae</taxon>
        <taxon>Pseudocercospora</taxon>
    </lineage>
</organism>
<name>A0A139H804_9PEZI</name>